<comment type="caution">
    <text evidence="1">The sequence shown here is derived from an EMBL/GenBank/DDBJ whole genome shotgun (WGS) entry which is preliminary data.</text>
</comment>
<evidence type="ECO:0000313" key="1">
    <source>
        <dbReference type="EMBL" id="PZQ84925.1"/>
    </source>
</evidence>
<sequence length="79" mass="8883">MRHHRNDGQPSGNEEFVTIVGGTAEEISQTFREQGLAEQDFTIVHRIGRHRLALPTGQDLLSLLDGRQLVAATYTRRGR</sequence>
<protein>
    <submittedName>
        <fullName evidence="1">Uncharacterized protein</fullName>
    </submittedName>
</protein>
<organism evidence="1 2">
    <name type="scientific">Ancylobacter novellus</name>
    <name type="common">Thiobacillus novellus</name>
    <dbReference type="NCBI Taxonomy" id="921"/>
    <lineage>
        <taxon>Bacteria</taxon>
        <taxon>Pseudomonadati</taxon>
        <taxon>Pseudomonadota</taxon>
        <taxon>Alphaproteobacteria</taxon>
        <taxon>Hyphomicrobiales</taxon>
        <taxon>Xanthobacteraceae</taxon>
        <taxon>Ancylobacter</taxon>
    </lineage>
</organism>
<evidence type="ECO:0000313" key="2">
    <source>
        <dbReference type="Proteomes" id="UP000248887"/>
    </source>
</evidence>
<gene>
    <name evidence="1" type="ORF">DI549_03340</name>
</gene>
<accession>A0A2W5RDP1</accession>
<dbReference type="EMBL" id="QFQD01000006">
    <property type="protein sequence ID" value="PZQ84925.1"/>
    <property type="molecule type" value="Genomic_DNA"/>
</dbReference>
<name>A0A2W5RDP1_ANCNO</name>
<reference evidence="1 2" key="1">
    <citation type="submission" date="2017-08" db="EMBL/GenBank/DDBJ databases">
        <title>Infants hospitalized years apart are colonized by the same room-sourced microbial strains.</title>
        <authorList>
            <person name="Brooks B."/>
            <person name="Olm M.R."/>
            <person name="Firek B.A."/>
            <person name="Baker R."/>
            <person name="Thomas B.C."/>
            <person name="Morowitz M.J."/>
            <person name="Banfield J.F."/>
        </authorList>
    </citation>
    <scope>NUCLEOTIDE SEQUENCE [LARGE SCALE GENOMIC DNA]</scope>
    <source>
        <strain evidence="1">S2_005_001_R2_27</strain>
    </source>
</reference>
<dbReference type="AlphaFoldDB" id="A0A2W5RDP1"/>
<dbReference type="Proteomes" id="UP000248887">
    <property type="component" value="Unassembled WGS sequence"/>
</dbReference>
<proteinExistence type="predicted"/>